<dbReference type="Gene3D" id="2.10.110.10">
    <property type="entry name" value="Cysteine Rich Protein"/>
    <property type="match status" value="1"/>
</dbReference>
<dbReference type="PROSITE" id="PS50023">
    <property type="entry name" value="LIM_DOMAIN_2"/>
    <property type="match status" value="1"/>
</dbReference>
<feature type="domain" description="LIM zinc-binding" evidence="9">
    <location>
        <begin position="32"/>
        <end position="99"/>
    </location>
</feature>
<keyword evidence="1" id="KW-0488">Methylation</keyword>
<protein>
    <recommendedName>
        <fullName evidence="7">Cysteine-rich protein 1</fullName>
    </recommendedName>
</protein>
<dbReference type="InterPro" id="IPR001781">
    <property type="entry name" value="Znf_LIM"/>
</dbReference>
<accession>A0A8C4RV31</accession>
<dbReference type="GO" id="GO:0046872">
    <property type="term" value="F:metal ion binding"/>
    <property type="evidence" value="ECO:0007669"/>
    <property type="project" value="UniProtKB-KW"/>
</dbReference>
<evidence type="ECO:0000256" key="4">
    <source>
        <dbReference type="ARBA" id="ARBA00022990"/>
    </source>
</evidence>
<evidence type="ECO:0000313" key="10">
    <source>
        <dbReference type="Ensembl" id="ENSECRP00000007198.1"/>
    </source>
</evidence>
<keyword evidence="2 8" id="KW-0479">Metal-binding</keyword>
<dbReference type="GeneTree" id="ENSGT00940000162342"/>
<evidence type="ECO:0000313" key="11">
    <source>
        <dbReference type="Proteomes" id="UP000694620"/>
    </source>
</evidence>
<proteinExistence type="predicted"/>
<dbReference type="PANTHER" id="PTHR46074">
    <property type="entry name" value="CYSTEINE-RICH PROTEIN CRIP FAMILY MEMBER"/>
    <property type="match status" value="1"/>
</dbReference>
<dbReference type="Proteomes" id="UP000694620">
    <property type="component" value="Chromosome 1"/>
</dbReference>
<reference evidence="10" key="2">
    <citation type="submission" date="2025-08" db="UniProtKB">
        <authorList>
            <consortium name="Ensembl"/>
        </authorList>
    </citation>
    <scope>IDENTIFICATION</scope>
</reference>
<organism evidence="10 11">
    <name type="scientific">Erpetoichthys calabaricus</name>
    <name type="common">Rope fish</name>
    <name type="synonym">Calamoichthys calabaricus</name>
    <dbReference type="NCBI Taxonomy" id="27687"/>
    <lineage>
        <taxon>Eukaryota</taxon>
        <taxon>Metazoa</taxon>
        <taxon>Chordata</taxon>
        <taxon>Craniata</taxon>
        <taxon>Vertebrata</taxon>
        <taxon>Euteleostomi</taxon>
        <taxon>Actinopterygii</taxon>
        <taxon>Polypteriformes</taxon>
        <taxon>Polypteridae</taxon>
        <taxon>Erpetoichthys</taxon>
    </lineage>
</organism>
<name>A0A8C4RV31_ERPCA</name>
<evidence type="ECO:0000256" key="6">
    <source>
        <dbReference type="ARBA" id="ARBA00055254"/>
    </source>
</evidence>
<dbReference type="FunFam" id="2.10.110.10:FF:000054">
    <property type="entry name" value="Cysteine-rich protein 1"/>
    <property type="match status" value="1"/>
</dbReference>
<dbReference type="Pfam" id="PF00412">
    <property type="entry name" value="LIM"/>
    <property type="match status" value="1"/>
</dbReference>
<sequence>MICHNVLQHLRQRGKAEVWKCFQDKRKFWLQLRCVIYKGNGFGLTKCQRAERVNSLGKDWHRPCLKCEKCKRTLTPGSHSEHEGKPYCTKPCHASLFGAKGPGNEGLNNRR</sequence>
<comment type="function">
    <text evidence="6">Seems to have a role in zinc absorption and may function as an intracellular zinc transport protein.</text>
</comment>
<evidence type="ECO:0000256" key="7">
    <source>
        <dbReference type="ARBA" id="ARBA00072537"/>
    </source>
</evidence>
<reference evidence="10" key="1">
    <citation type="submission" date="2021-06" db="EMBL/GenBank/DDBJ databases">
        <authorList>
            <consortium name="Wellcome Sanger Institute Data Sharing"/>
        </authorList>
    </citation>
    <scope>NUCLEOTIDE SEQUENCE [LARGE SCALE GENOMIC DNA]</scope>
</reference>
<evidence type="ECO:0000256" key="1">
    <source>
        <dbReference type="ARBA" id="ARBA00022481"/>
    </source>
</evidence>
<keyword evidence="11" id="KW-1185">Reference proteome</keyword>
<dbReference type="PANTHER" id="PTHR46074:SF5">
    <property type="entry name" value="LIM DOMAIN-CONTAINING PROTEIN C"/>
    <property type="match status" value="1"/>
</dbReference>
<keyword evidence="3 8" id="KW-0862">Zinc</keyword>
<evidence type="ECO:0000256" key="2">
    <source>
        <dbReference type="ARBA" id="ARBA00022723"/>
    </source>
</evidence>
<keyword evidence="5 8" id="KW-0440">LIM domain</keyword>
<evidence type="ECO:0000256" key="8">
    <source>
        <dbReference type="PROSITE-ProRule" id="PRU00125"/>
    </source>
</evidence>
<dbReference type="SUPFAM" id="SSF57716">
    <property type="entry name" value="Glucocorticoid receptor-like (DNA-binding domain)"/>
    <property type="match status" value="1"/>
</dbReference>
<evidence type="ECO:0000259" key="9">
    <source>
        <dbReference type="PROSITE" id="PS50023"/>
    </source>
</evidence>
<dbReference type="Ensembl" id="ENSECRT00000007313.1">
    <property type="protein sequence ID" value="ENSECRP00000007198.1"/>
    <property type="gene ID" value="ENSECRG00000004806.1"/>
</dbReference>
<keyword evidence="4" id="KW-0007">Acetylation</keyword>
<evidence type="ECO:0000256" key="5">
    <source>
        <dbReference type="ARBA" id="ARBA00023038"/>
    </source>
</evidence>
<dbReference type="AlphaFoldDB" id="A0A8C4RV31"/>
<gene>
    <name evidence="10" type="primary">LOC114654979</name>
</gene>
<evidence type="ECO:0000256" key="3">
    <source>
        <dbReference type="ARBA" id="ARBA00022833"/>
    </source>
</evidence>
<reference evidence="10" key="3">
    <citation type="submission" date="2025-09" db="UniProtKB">
        <authorList>
            <consortium name="Ensembl"/>
        </authorList>
    </citation>
    <scope>IDENTIFICATION</scope>
</reference>
<dbReference type="SMART" id="SM00132">
    <property type="entry name" value="LIM"/>
    <property type="match status" value="1"/>
</dbReference>